<dbReference type="HOGENOM" id="CLU_100236_1_2_0"/>
<accession>E8U583</accession>
<sequence>MTLTEPRINLSALLRAPGDASIRGETPNLRYEQGGELQTLTFAVPAPFRVDVNTLQGNEFYLQGRFQPTLMMECARCLRPVEVPLDVPLGTLMRYAPSVEEPYLEEADTGEEMLVFGHPDLDLSAYLAETTLLVAPLSVLHDEACKGLCQVCGTDLNESTCAHQARVPVEALQSDMDGDPNVPHATSHPFAALRDLDLPDE</sequence>
<dbReference type="Pfam" id="PF02620">
    <property type="entry name" value="YceD"/>
    <property type="match status" value="1"/>
</dbReference>
<dbReference type="eggNOG" id="COG1399">
    <property type="taxonomic scope" value="Bacteria"/>
</dbReference>
<dbReference type="STRING" id="709986.Deima_0563"/>
<evidence type="ECO:0000313" key="2">
    <source>
        <dbReference type="Proteomes" id="UP000008635"/>
    </source>
</evidence>
<dbReference type="KEGG" id="dmr:Deima_0563"/>
<name>E8U583_DEIML</name>
<dbReference type="AlphaFoldDB" id="E8U583"/>
<gene>
    <name evidence="1" type="ordered locus">Deima_0563</name>
</gene>
<dbReference type="Proteomes" id="UP000008635">
    <property type="component" value="Chromosome"/>
</dbReference>
<organism evidence="1 2">
    <name type="scientific">Deinococcus maricopensis (strain DSM 21211 / LMG 22137 / NRRL B-23946 / LB-34)</name>
    <dbReference type="NCBI Taxonomy" id="709986"/>
    <lineage>
        <taxon>Bacteria</taxon>
        <taxon>Thermotogati</taxon>
        <taxon>Deinococcota</taxon>
        <taxon>Deinococci</taxon>
        <taxon>Deinococcales</taxon>
        <taxon>Deinococcaceae</taxon>
        <taxon>Deinococcus</taxon>
    </lineage>
</organism>
<protein>
    <recommendedName>
        <fullName evidence="3">DUF177 domain-containing protein</fullName>
    </recommendedName>
</protein>
<keyword evidence="2" id="KW-1185">Reference proteome</keyword>
<dbReference type="RefSeq" id="WP_013555727.1">
    <property type="nucleotide sequence ID" value="NC_014958.1"/>
</dbReference>
<evidence type="ECO:0008006" key="3">
    <source>
        <dbReference type="Google" id="ProtNLM"/>
    </source>
</evidence>
<dbReference type="InterPro" id="IPR003772">
    <property type="entry name" value="YceD"/>
</dbReference>
<reference evidence="1 2" key="1">
    <citation type="journal article" date="2011" name="Stand. Genomic Sci.">
        <title>Complete genome sequence of Deinococcus maricopensis type strain (LB-34).</title>
        <authorList>
            <person name="Pukall R."/>
            <person name="Zeytun A."/>
            <person name="Lucas S."/>
            <person name="Lapidus A."/>
            <person name="Hammon N."/>
            <person name="Deshpande S."/>
            <person name="Nolan M."/>
            <person name="Cheng J.F."/>
            <person name="Pitluck S."/>
            <person name="Liolios K."/>
            <person name="Pagani I."/>
            <person name="Mikhailova N."/>
            <person name="Ivanova N."/>
            <person name="Mavromatis K."/>
            <person name="Pati A."/>
            <person name="Tapia R."/>
            <person name="Han C."/>
            <person name="Goodwin L."/>
            <person name="Chen A."/>
            <person name="Palaniappan K."/>
            <person name="Land M."/>
            <person name="Hauser L."/>
            <person name="Chang Y.J."/>
            <person name="Jeffries C.D."/>
            <person name="Brambilla E.M."/>
            <person name="Rohde M."/>
            <person name="Goker M."/>
            <person name="Detter J.C."/>
            <person name="Woyke T."/>
            <person name="Bristow J."/>
            <person name="Eisen J.A."/>
            <person name="Markowitz V."/>
            <person name="Hugenholtz P."/>
            <person name="Kyrpides N.C."/>
            <person name="Klenk H.P."/>
        </authorList>
    </citation>
    <scope>NUCLEOTIDE SEQUENCE [LARGE SCALE GENOMIC DNA]</scope>
    <source>
        <strain evidence="2">DSM 21211 / LMG 22137 / NRRL B-23946 / LB-34</strain>
    </source>
</reference>
<reference evidence="2" key="2">
    <citation type="submission" date="2011-01" db="EMBL/GenBank/DDBJ databases">
        <title>The complete genome of Deinococcus maricopensis DSM 21211.</title>
        <authorList>
            <consortium name="US DOE Joint Genome Institute (JGI-PGF)"/>
            <person name="Lucas S."/>
            <person name="Copeland A."/>
            <person name="Lapidus A."/>
            <person name="Goodwin L."/>
            <person name="Pitluck S."/>
            <person name="Kyrpides N."/>
            <person name="Mavromatis K."/>
            <person name="Pagani I."/>
            <person name="Ivanova N."/>
            <person name="Ovchinnikova G."/>
            <person name="Zeytun A."/>
            <person name="Detter J.C."/>
            <person name="Han C."/>
            <person name="Land M."/>
            <person name="Hauser L."/>
            <person name="Markowitz V."/>
            <person name="Cheng J.-F."/>
            <person name="Hugenholtz P."/>
            <person name="Woyke T."/>
            <person name="Wu D."/>
            <person name="Pukall R."/>
            <person name="Gehrich-Schroeter G."/>
            <person name="Brambilla E."/>
            <person name="Klenk H.-P."/>
            <person name="Eisen J.A."/>
        </authorList>
    </citation>
    <scope>NUCLEOTIDE SEQUENCE [LARGE SCALE GENOMIC DNA]</scope>
    <source>
        <strain evidence="2">DSM 21211 / LMG 22137 / NRRL B-23946 / LB-34</strain>
    </source>
</reference>
<proteinExistence type="predicted"/>
<dbReference type="OrthoDB" id="9790372at2"/>
<dbReference type="EMBL" id="CP002454">
    <property type="protein sequence ID" value="ADV66222.1"/>
    <property type="molecule type" value="Genomic_DNA"/>
</dbReference>
<evidence type="ECO:0000313" key="1">
    <source>
        <dbReference type="EMBL" id="ADV66222.1"/>
    </source>
</evidence>